<feature type="region of interest" description="Disordered" evidence="1">
    <location>
        <begin position="1"/>
        <end position="24"/>
    </location>
</feature>
<evidence type="ECO:0000259" key="2">
    <source>
        <dbReference type="Pfam" id="PF10263"/>
    </source>
</evidence>
<name>A0A379E390_9BACT</name>
<evidence type="ECO:0000256" key="1">
    <source>
        <dbReference type="SAM" id="MobiDB-lite"/>
    </source>
</evidence>
<dbReference type="InterPro" id="IPR006640">
    <property type="entry name" value="SprT-like_domain"/>
</dbReference>
<dbReference type="RefSeq" id="WP_013671600.1">
    <property type="nucleotide sequence ID" value="NZ_CAUVNR010000001.1"/>
</dbReference>
<evidence type="ECO:0000313" key="4">
    <source>
        <dbReference type="Proteomes" id="UP000255469"/>
    </source>
</evidence>
<dbReference type="GO" id="GO:0004222">
    <property type="term" value="F:metalloendopeptidase activity"/>
    <property type="evidence" value="ECO:0007669"/>
    <property type="project" value="InterPro"/>
</dbReference>
<evidence type="ECO:0000313" key="3">
    <source>
        <dbReference type="EMBL" id="SUB86762.1"/>
    </source>
</evidence>
<dbReference type="OMA" id="IHYSIAY"/>
<dbReference type="GO" id="GO:0006974">
    <property type="term" value="P:DNA damage response"/>
    <property type="evidence" value="ECO:0007669"/>
    <property type="project" value="InterPro"/>
</dbReference>
<dbReference type="GO" id="GO:0003697">
    <property type="term" value="F:single-stranded DNA binding"/>
    <property type="evidence" value="ECO:0007669"/>
    <property type="project" value="InterPro"/>
</dbReference>
<dbReference type="GO" id="GO:0031593">
    <property type="term" value="F:polyubiquitin modification-dependent protein binding"/>
    <property type="evidence" value="ECO:0007669"/>
    <property type="project" value="TreeGrafter"/>
</dbReference>
<organism evidence="3 4">
    <name type="scientific">Prevotella denticola</name>
    <dbReference type="NCBI Taxonomy" id="28129"/>
    <lineage>
        <taxon>Bacteria</taxon>
        <taxon>Pseudomonadati</taxon>
        <taxon>Bacteroidota</taxon>
        <taxon>Bacteroidia</taxon>
        <taxon>Bacteroidales</taxon>
        <taxon>Prevotellaceae</taxon>
        <taxon>Prevotella</taxon>
    </lineage>
</organism>
<reference evidence="3 4" key="1">
    <citation type="submission" date="2018-06" db="EMBL/GenBank/DDBJ databases">
        <authorList>
            <consortium name="Pathogen Informatics"/>
            <person name="Doyle S."/>
        </authorList>
    </citation>
    <scope>NUCLEOTIDE SEQUENCE [LARGE SCALE GENOMIC DNA]</scope>
    <source>
        <strain evidence="3 4">NCTC13067</strain>
    </source>
</reference>
<dbReference type="AlphaFoldDB" id="A0A379E390"/>
<sequence>MSSFSKICRQDSSSRPDASGTPEGRSLLERFNRYNALIFDGRLPVPRLRWSRARTRLGQMACKRKTSLGRTKYYDYTISVSTYYELTEEQTDDVLIHEMIHYSIAYTGLKDTSPHGVIFRSMMEKVNRRFGRHITVSVNTRNLQAREQQQHKDYLVLALEMKEGACYLSSVNPSAAGKLAGSLARTHGIAHYAWYCSKDDFFRNMPRVRTLRGRRVSPEIYKTLTDKMTLLK</sequence>
<dbReference type="Pfam" id="PF10263">
    <property type="entry name" value="SprT-like"/>
    <property type="match status" value="1"/>
</dbReference>
<dbReference type="PANTHER" id="PTHR21220">
    <property type="entry name" value="DNA-DEPENDENT METALLOPROTEASE SPRTN"/>
    <property type="match status" value="1"/>
</dbReference>
<gene>
    <name evidence="3" type="ORF">NCTC13067_00410</name>
</gene>
<feature type="domain" description="SprT-like" evidence="2">
    <location>
        <begin position="29"/>
        <end position="133"/>
    </location>
</feature>
<dbReference type="PANTHER" id="PTHR21220:SF0">
    <property type="entry name" value="DNA-DEPENDENT METALLOPROTEASE SPRTN"/>
    <property type="match status" value="1"/>
</dbReference>
<dbReference type="EMBL" id="UGTM01000001">
    <property type="protein sequence ID" value="SUB86762.1"/>
    <property type="molecule type" value="Genomic_DNA"/>
</dbReference>
<protein>
    <submittedName>
        <fullName evidence="3">SprT-like family</fullName>
    </submittedName>
</protein>
<dbReference type="InterPro" id="IPR044245">
    <property type="entry name" value="Spartan"/>
</dbReference>
<accession>A0A379E390</accession>
<dbReference type="Proteomes" id="UP000255469">
    <property type="component" value="Unassembled WGS sequence"/>
</dbReference>
<proteinExistence type="predicted"/>